<evidence type="ECO:0000256" key="1">
    <source>
        <dbReference type="ARBA" id="ARBA00022801"/>
    </source>
</evidence>
<dbReference type="KEGG" id="cmiu:B1H56_12645"/>
<keyword evidence="1" id="KW-0378">Hydrolase</keyword>
<dbReference type="SUPFAM" id="SSF63817">
    <property type="entry name" value="Sortase"/>
    <property type="match status" value="1"/>
</dbReference>
<keyword evidence="6" id="KW-1185">Reference proteome</keyword>
<feature type="active site" description="Proton donor/acceptor" evidence="2">
    <location>
        <position position="155"/>
    </location>
</feature>
<gene>
    <name evidence="5" type="ORF">HMPREF3293_01281</name>
</gene>
<dbReference type="RefSeq" id="WP_066739797.1">
    <property type="nucleotide sequence ID" value="NZ_CABMOF010000004.1"/>
</dbReference>
<feature type="compositionally biased region" description="Basic and acidic residues" evidence="3">
    <location>
        <begin position="1"/>
        <end position="15"/>
    </location>
</feature>
<evidence type="ECO:0000313" key="6">
    <source>
        <dbReference type="Proteomes" id="UP000070366"/>
    </source>
</evidence>
<dbReference type="InterPro" id="IPR005754">
    <property type="entry name" value="Sortase"/>
</dbReference>
<dbReference type="Proteomes" id="UP000070366">
    <property type="component" value="Unassembled WGS sequence"/>
</dbReference>
<dbReference type="CDD" id="cd05826">
    <property type="entry name" value="Sortase_B"/>
    <property type="match status" value="1"/>
</dbReference>
<evidence type="ECO:0000313" key="5">
    <source>
        <dbReference type="EMBL" id="KXK65788.1"/>
    </source>
</evidence>
<dbReference type="STRING" id="626937.HMPREF3293_01281"/>
<dbReference type="Pfam" id="PF04203">
    <property type="entry name" value="Sortase"/>
    <property type="match status" value="1"/>
</dbReference>
<proteinExistence type="predicted"/>
<dbReference type="PATRIC" id="fig|626937.4.peg.1266"/>
<dbReference type="Gene3D" id="2.40.260.10">
    <property type="entry name" value="Sortase"/>
    <property type="match status" value="1"/>
</dbReference>
<dbReference type="InterPro" id="IPR023365">
    <property type="entry name" value="Sortase_dom-sf"/>
</dbReference>
<feature type="transmembrane region" description="Helical" evidence="4">
    <location>
        <begin position="26"/>
        <end position="47"/>
    </location>
</feature>
<evidence type="ECO:0000256" key="4">
    <source>
        <dbReference type="SAM" id="Phobius"/>
    </source>
</evidence>
<dbReference type="OrthoDB" id="9806013at2"/>
<reference evidence="5 6" key="1">
    <citation type="submission" date="2016-02" db="EMBL/GenBank/DDBJ databases">
        <authorList>
            <person name="Wen L."/>
            <person name="He K."/>
            <person name="Yang H."/>
        </authorList>
    </citation>
    <scope>NUCLEOTIDE SEQUENCE [LARGE SCALE GENOMIC DNA]</scope>
    <source>
        <strain evidence="5 6">DSM 22607</strain>
    </source>
</reference>
<sequence length="270" mass="30281">MEENRGRKVGEEPGGKRAPKKGGSKIVSWIIIAAAAAVLVFALWNIIGIKGEDMANEQTYKDLKQVAEGTAEPSQAADPRARKIDFDALRAVNEEIVGWIYIPNTAIDYPVVIAEDNDYYISHSANREQNRAGAIFLDYRNHPDFTDQNTIVYGHRMNDGSMFADLHKFEDEDFFRENKYVYLYLPGGAVQVYDIFGSGVVGDMDEAYTISFADGAAFESYLAKMKNRSASSFNMELTAQDRIITLSTCVRGQDENRYIVQAVLEQQEDV</sequence>
<dbReference type="InterPro" id="IPR009835">
    <property type="entry name" value="SrtB"/>
</dbReference>
<feature type="active site" description="Acyl-thioester intermediate" evidence="2">
    <location>
        <position position="249"/>
    </location>
</feature>
<keyword evidence="4" id="KW-1133">Transmembrane helix</keyword>
<dbReference type="GO" id="GO:0016787">
    <property type="term" value="F:hydrolase activity"/>
    <property type="evidence" value="ECO:0007669"/>
    <property type="project" value="UniProtKB-KW"/>
</dbReference>
<name>A0A136Q527_9FIRM</name>
<accession>A0A136Q527</accession>
<dbReference type="AlphaFoldDB" id="A0A136Q527"/>
<organism evidence="5 6">
    <name type="scientific">Christensenella minuta</name>
    <dbReference type="NCBI Taxonomy" id="626937"/>
    <lineage>
        <taxon>Bacteria</taxon>
        <taxon>Bacillati</taxon>
        <taxon>Bacillota</taxon>
        <taxon>Clostridia</taxon>
        <taxon>Christensenellales</taxon>
        <taxon>Christensenellaceae</taxon>
        <taxon>Christensenella</taxon>
    </lineage>
</organism>
<evidence type="ECO:0000256" key="2">
    <source>
        <dbReference type="PIRSR" id="PIRSR605754-1"/>
    </source>
</evidence>
<dbReference type="NCBIfam" id="TIGR03064">
    <property type="entry name" value="sortase_srtB"/>
    <property type="match status" value="1"/>
</dbReference>
<comment type="caution">
    <text evidence="5">The sequence shown here is derived from an EMBL/GenBank/DDBJ whole genome shotgun (WGS) entry which is preliminary data.</text>
</comment>
<dbReference type="EMBL" id="LSZW01000055">
    <property type="protein sequence ID" value="KXK65788.1"/>
    <property type="molecule type" value="Genomic_DNA"/>
</dbReference>
<keyword evidence="4" id="KW-0812">Transmembrane</keyword>
<keyword evidence="4" id="KW-0472">Membrane</keyword>
<feature type="region of interest" description="Disordered" evidence="3">
    <location>
        <begin position="1"/>
        <end position="22"/>
    </location>
</feature>
<evidence type="ECO:0000256" key="3">
    <source>
        <dbReference type="SAM" id="MobiDB-lite"/>
    </source>
</evidence>
<protein>
    <submittedName>
        <fullName evidence="5">Sortase, SrtB family</fullName>
    </submittedName>
</protein>